<evidence type="ECO:0000313" key="2">
    <source>
        <dbReference type="EMBL" id="KAJ5232235.1"/>
    </source>
</evidence>
<dbReference type="AlphaFoldDB" id="A0A9W9NYY3"/>
<evidence type="ECO:0000313" key="3">
    <source>
        <dbReference type="Proteomes" id="UP001150941"/>
    </source>
</evidence>
<dbReference type="Gene3D" id="2.60.11.10">
    <property type="entry name" value="Cytochrome c oxidase, subunit Vb"/>
    <property type="match status" value="1"/>
</dbReference>
<dbReference type="RefSeq" id="XP_058330228.1">
    <property type="nucleotide sequence ID" value="XM_058474488.1"/>
</dbReference>
<reference evidence="2" key="1">
    <citation type="submission" date="2022-11" db="EMBL/GenBank/DDBJ databases">
        <authorList>
            <person name="Petersen C."/>
        </authorList>
    </citation>
    <scope>NUCLEOTIDE SEQUENCE</scope>
    <source>
        <strain evidence="2">IBT 19713</strain>
    </source>
</reference>
<sequence length="166" mass="18438">MYFPSKQAASTSPAATLTPRSSPSKVSTPFVLRPPCGNKSSVSCLRTGDSISYPLSSWHIQFRVQSSYGRYRKRGLRILRVEVTTTLPCLLGQGYQDRKKDKLTWKLFSVAEIKTEEDLIPPGAKPGTVPTDYIQATGLERLELIGKMQGIDIFDMRPLDASRKGT</sequence>
<name>A0A9W9NYY3_9EURO</name>
<dbReference type="GO" id="GO:0006123">
    <property type="term" value="P:mitochondrial electron transport, cytochrome c to oxygen"/>
    <property type="evidence" value="ECO:0007669"/>
    <property type="project" value="InterPro"/>
</dbReference>
<dbReference type="Pfam" id="PF01215">
    <property type="entry name" value="COX5B"/>
    <property type="match status" value="1"/>
</dbReference>
<dbReference type="GO" id="GO:0005740">
    <property type="term" value="C:mitochondrial envelope"/>
    <property type="evidence" value="ECO:0007669"/>
    <property type="project" value="InterPro"/>
</dbReference>
<organism evidence="2 3">
    <name type="scientific">Penicillium chermesinum</name>
    <dbReference type="NCBI Taxonomy" id="63820"/>
    <lineage>
        <taxon>Eukaryota</taxon>
        <taxon>Fungi</taxon>
        <taxon>Dikarya</taxon>
        <taxon>Ascomycota</taxon>
        <taxon>Pezizomycotina</taxon>
        <taxon>Eurotiomycetes</taxon>
        <taxon>Eurotiomycetidae</taxon>
        <taxon>Eurotiales</taxon>
        <taxon>Aspergillaceae</taxon>
        <taxon>Penicillium</taxon>
    </lineage>
</organism>
<dbReference type="GeneID" id="83201791"/>
<dbReference type="Proteomes" id="UP001150941">
    <property type="component" value="Unassembled WGS sequence"/>
</dbReference>
<gene>
    <name evidence="2" type="ORF">N7468_005191</name>
</gene>
<evidence type="ECO:0000256" key="1">
    <source>
        <dbReference type="SAM" id="MobiDB-lite"/>
    </source>
</evidence>
<dbReference type="InterPro" id="IPR002124">
    <property type="entry name" value="Cyt_c_oxidase_su5b"/>
</dbReference>
<dbReference type="GO" id="GO:0045277">
    <property type="term" value="C:respiratory chain complex IV"/>
    <property type="evidence" value="ECO:0007669"/>
    <property type="project" value="InterPro"/>
</dbReference>
<reference evidence="2" key="2">
    <citation type="journal article" date="2023" name="IMA Fungus">
        <title>Comparative genomic study of the Penicillium genus elucidates a diverse pangenome and 15 lateral gene transfer events.</title>
        <authorList>
            <person name="Petersen C."/>
            <person name="Sorensen T."/>
            <person name="Nielsen M.R."/>
            <person name="Sondergaard T.E."/>
            <person name="Sorensen J.L."/>
            <person name="Fitzpatrick D.A."/>
            <person name="Frisvad J.C."/>
            <person name="Nielsen K.L."/>
        </authorList>
    </citation>
    <scope>NUCLEOTIDE SEQUENCE</scope>
    <source>
        <strain evidence="2">IBT 19713</strain>
    </source>
</reference>
<keyword evidence="3" id="KW-1185">Reference proteome</keyword>
<proteinExistence type="predicted"/>
<feature type="region of interest" description="Disordered" evidence="1">
    <location>
        <begin position="1"/>
        <end position="30"/>
    </location>
</feature>
<comment type="caution">
    <text evidence="2">The sequence shown here is derived from an EMBL/GenBank/DDBJ whole genome shotgun (WGS) entry which is preliminary data.</text>
</comment>
<protein>
    <submittedName>
        <fullName evidence="2">Cytochrome c oxidase subunit 4</fullName>
    </submittedName>
</protein>
<dbReference type="SUPFAM" id="SSF57802">
    <property type="entry name" value="Rubredoxin-like"/>
    <property type="match status" value="1"/>
</dbReference>
<dbReference type="EMBL" id="JAPQKS010000004">
    <property type="protein sequence ID" value="KAJ5232235.1"/>
    <property type="molecule type" value="Genomic_DNA"/>
</dbReference>
<accession>A0A9W9NYY3</accession>
<dbReference type="PROSITE" id="PS51359">
    <property type="entry name" value="COX5B_2"/>
    <property type="match status" value="1"/>
</dbReference>
<dbReference type="OrthoDB" id="10249250at2759"/>
<dbReference type="InterPro" id="IPR036972">
    <property type="entry name" value="Cyt_c_oxidase_su5b_sf"/>
</dbReference>
<feature type="compositionally biased region" description="Low complexity" evidence="1">
    <location>
        <begin position="8"/>
        <end position="24"/>
    </location>
</feature>